<sequence length="123" mass="13572">MDNKKTDIAEVYMLRHMYNNEATAAARNKNGLGPLTIDNRLVAAALQHSQDQANNCKMTHVGSSRSKVGYRIQAQGYRFATAAENVAAGQKTVEQVIISWWNSPGHRANLLNRNVKSVGFENG</sequence>
<dbReference type="EMBL" id="CAKLCB010000072">
    <property type="protein sequence ID" value="CAH0514467.1"/>
    <property type="molecule type" value="Genomic_DNA"/>
</dbReference>
<name>A0ABN8CNI5_9STRA</name>
<dbReference type="Proteomes" id="UP001158986">
    <property type="component" value="Unassembled WGS sequence"/>
</dbReference>
<protein>
    <recommendedName>
        <fullName evidence="1">SCP domain-containing protein</fullName>
    </recommendedName>
</protein>
<dbReference type="PANTHER" id="PTHR31157:SF1">
    <property type="entry name" value="SCP DOMAIN-CONTAINING PROTEIN"/>
    <property type="match status" value="1"/>
</dbReference>
<evidence type="ECO:0000259" key="1">
    <source>
        <dbReference type="Pfam" id="PF00188"/>
    </source>
</evidence>
<accession>A0ABN8CNI5</accession>
<keyword evidence="3" id="KW-1185">Reference proteome</keyword>
<dbReference type="InterPro" id="IPR035940">
    <property type="entry name" value="CAP_sf"/>
</dbReference>
<dbReference type="SUPFAM" id="SSF55797">
    <property type="entry name" value="PR-1-like"/>
    <property type="match status" value="1"/>
</dbReference>
<dbReference type="Gene3D" id="3.40.33.10">
    <property type="entry name" value="CAP"/>
    <property type="match status" value="1"/>
</dbReference>
<proteinExistence type="predicted"/>
<reference evidence="2 3" key="1">
    <citation type="submission" date="2021-11" db="EMBL/GenBank/DDBJ databases">
        <authorList>
            <person name="Islam A."/>
            <person name="Islam S."/>
            <person name="Flora M.S."/>
            <person name="Rahman M."/>
            <person name="Ziaur R.M."/>
            <person name="Epstein J.H."/>
            <person name="Hassan M."/>
            <person name="Klassen M."/>
            <person name="Woodard K."/>
            <person name="Webb A."/>
            <person name="Webby R.J."/>
            <person name="El Zowalaty M.E."/>
        </authorList>
    </citation>
    <scope>NUCLEOTIDE SEQUENCE [LARGE SCALE GENOMIC DNA]</scope>
    <source>
        <strain evidence="2">Pbs1</strain>
    </source>
</reference>
<comment type="caution">
    <text evidence="2">The sequence shown here is derived from an EMBL/GenBank/DDBJ whole genome shotgun (WGS) entry which is preliminary data.</text>
</comment>
<evidence type="ECO:0000313" key="2">
    <source>
        <dbReference type="EMBL" id="CAH0514467.1"/>
    </source>
</evidence>
<gene>
    <name evidence="2" type="ORF">PBS001_LOCUS1217</name>
</gene>
<organism evidence="2 3">
    <name type="scientific">Peronospora belbahrii</name>
    <dbReference type="NCBI Taxonomy" id="622444"/>
    <lineage>
        <taxon>Eukaryota</taxon>
        <taxon>Sar</taxon>
        <taxon>Stramenopiles</taxon>
        <taxon>Oomycota</taxon>
        <taxon>Peronosporomycetes</taxon>
        <taxon>Peronosporales</taxon>
        <taxon>Peronosporaceae</taxon>
        <taxon>Peronospora</taxon>
    </lineage>
</organism>
<dbReference type="Pfam" id="PF00188">
    <property type="entry name" value="CAP"/>
    <property type="match status" value="1"/>
</dbReference>
<dbReference type="PANTHER" id="PTHR31157">
    <property type="entry name" value="SCP DOMAIN-CONTAINING PROTEIN"/>
    <property type="match status" value="1"/>
</dbReference>
<evidence type="ECO:0000313" key="3">
    <source>
        <dbReference type="Proteomes" id="UP001158986"/>
    </source>
</evidence>
<dbReference type="InterPro" id="IPR014044">
    <property type="entry name" value="CAP_dom"/>
</dbReference>
<dbReference type="CDD" id="cd05379">
    <property type="entry name" value="CAP_bacterial"/>
    <property type="match status" value="1"/>
</dbReference>
<feature type="domain" description="SCP" evidence="1">
    <location>
        <begin position="22"/>
        <end position="120"/>
    </location>
</feature>